<dbReference type="NCBIfam" id="NF005564">
    <property type="entry name" value="PRK07234.1-4"/>
    <property type="match status" value="1"/>
</dbReference>
<evidence type="ECO:0000256" key="2">
    <source>
        <dbReference type="ARBA" id="ARBA00005346"/>
    </source>
</evidence>
<feature type="transmembrane region" description="Helical" evidence="9">
    <location>
        <begin position="6"/>
        <end position="22"/>
    </location>
</feature>
<feature type="transmembrane region" description="Helical" evidence="9">
    <location>
        <begin position="67"/>
        <end position="86"/>
    </location>
</feature>
<keyword evidence="6 9" id="KW-0472">Membrane</keyword>
<dbReference type="PATRIC" id="fig|741277.3.peg.2422"/>
<evidence type="ECO:0000256" key="5">
    <source>
        <dbReference type="ARBA" id="ARBA00022989"/>
    </source>
</evidence>
<feature type="transmembrane region" description="Helical" evidence="9">
    <location>
        <begin position="328"/>
        <end position="349"/>
    </location>
</feature>
<dbReference type="InterPro" id="IPR050586">
    <property type="entry name" value="CPA3_Na-H_Antiporter_D"/>
</dbReference>
<dbReference type="GeneID" id="35798637"/>
<evidence type="ECO:0000256" key="8">
    <source>
        <dbReference type="RuleBase" id="RU000320"/>
    </source>
</evidence>
<keyword evidence="3" id="KW-1003">Cell membrane</keyword>
<evidence type="ECO:0000313" key="11">
    <source>
        <dbReference type="EMBL" id="EHC12191.1"/>
    </source>
</evidence>
<evidence type="ECO:0000256" key="3">
    <source>
        <dbReference type="ARBA" id="ARBA00022475"/>
    </source>
</evidence>
<keyword evidence="11" id="KW-0830">Ubiquinone</keyword>
<name>G6FVD6_9CYAN</name>
<dbReference type="Proteomes" id="UP000004344">
    <property type="component" value="Unassembled WGS sequence"/>
</dbReference>
<feature type="transmembrane region" description="Helical" evidence="9">
    <location>
        <begin position="361"/>
        <end position="382"/>
    </location>
</feature>
<feature type="transmembrane region" description="Helical" evidence="9">
    <location>
        <begin position="394"/>
        <end position="414"/>
    </location>
</feature>
<dbReference type="PANTHER" id="PTHR42703:SF1">
    <property type="entry name" value="NA(+)_H(+) ANTIPORTER SUBUNIT D1"/>
    <property type="match status" value="1"/>
</dbReference>
<comment type="function">
    <text evidence="7">NDH-1 shuttles electrons from NAD(P)H, via FMN and iron-sulfur (Fe-S) centers, to quinones in the respiratory chain. The immediate electron acceptor for the enzyme in this species is believed to be plastoquinone. Couples the redox reaction to proton translocation (for every two electrons transferred, four hydrogen ions are translocated across the cytoplasmic membrane), and thus conserves the redox energy in a proton gradient.</text>
</comment>
<keyword evidence="5 9" id="KW-1133">Transmembrane helix</keyword>
<evidence type="ECO:0000256" key="9">
    <source>
        <dbReference type="SAM" id="Phobius"/>
    </source>
</evidence>
<accession>G6FVD6</accession>
<keyword evidence="12" id="KW-1185">Reference proteome</keyword>
<evidence type="ECO:0000256" key="7">
    <source>
        <dbReference type="ARBA" id="ARBA00025624"/>
    </source>
</evidence>
<evidence type="ECO:0000256" key="4">
    <source>
        <dbReference type="ARBA" id="ARBA00022692"/>
    </source>
</evidence>
<dbReference type="EMBL" id="AGIZ01000008">
    <property type="protein sequence ID" value="EHC12191.1"/>
    <property type="molecule type" value="Genomic_DNA"/>
</dbReference>
<feature type="transmembrane region" description="Helical" evidence="9">
    <location>
        <begin position="246"/>
        <end position="264"/>
    </location>
</feature>
<dbReference type="PANTHER" id="PTHR42703">
    <property type="entry name" value="NADH DEHYDROGENASE"/>
    <property type="match status" value="1"/>
</dbReference>
<dbReference type="InterPro" id="IPR001750">
    <property type="entry name" value="ND/Mrp_TM"/>
</dbReference>
<feature type="domain" description="NADH:quinone oxidoreductase/Mrp antiporter transmembrane" evidence="10">
    <location>
        <begin position="114"/>
        <end position="375"/>
    </location>
</feature>
<evidence type="ECO:0000259" key="10">
    <source>
        <dbReference type="Pfam" id="PF00361"/>
    </source>
</evidence>
<comment type="subcellular location">
    <subcellularLocation>
        <location evidence="1">Cell membrane</location>
        <topology evidence="1">Multi-pass membrane protein</topology>
    </subcellularLocation>
    <subcellularLocation>
        <location evidence="8">Membrane</location>
        <topology evidence="8">Multi-pass membrane protein</topology>
    </subcellularLocation>
</comment>
<evidence type="ECO:0000256" key="1">
    <source>
        <dbReference type="ARBA" id="ARBA00004651"/>
    </source>
</evidence>
<dbReference type="GO" id="GO:0005886">
    <property type="term" value="C:plasma membrane"/>
    <property type="evidence" value="ECO:0007669"/>
    <property type="project" value="UniProtKB-SubCell"/>
</dbReference>
<feature type="transmembrane region" description="Helical" evidence="9">
    <location>
        <begin position="299"/>
        <end position="316"/>
    </location>
</feature>
<dbReference type="RefSeq" id="WP_009457590.1">
    <property type="nucleotide sequence ID" value="NZ_AGIZ01000008.1"/>
</dbReference>
<sequence length="478" mass="52606">MSTFTIAWIGLPFFLGFVIYLIPKLDRYLALGMALVSGGYAMLLFTKPPLTLQLLDNFGVTLVIDQLSGYFILTNALVTVAVMLYCWYSNKTAFFYAQTIILHGSINAAFVCADFISLYVALEVSGIAAFLLIAYPRSDRSIWVALRYLFISNVAMLFYLVGAVLAYKANHSFSFASLRGAPPEAIALIFLGLLVKGGIFISGLWLPLTHSEAETPVSAMLSGIVVKAGVYPLVRCALMVNEFDPIIRLFGVGTALLGVFYAVFEKDTKRMLAFHTVSQLGFILAAPKVGGFYALTHGLVKSALFMTAGALPSRNFKELQQKPINTRVWMALVMASFSISGFPMLSGFGAKVLTSKNFLPWQAIAMNIAALGTAISFAKFIFLPRGGQGEVQRGFWPAVILLIASLILANIVYFEAYTVANIIKPLAIIGVGWIAYFLIFRRSVLKLPRVIEQFEHLIGMMSLMLILLFWMVFAWLGI</sequence>
<evidence type="ECO:0000256" key="6">
    <source>
        <dbReference type="ARBA" id="ARBA00023136"/>
    </source>
</evidence>
<feature type="transmembrane region" description="Helical" evidence="9">
    <location>
        <begin position="148"/>
        <end position="167"/>
    </location>
</feature>
<dbReference type="Pfam" id="PF00361">
    <property type="entry name" value="Proton_antipo_M"/>
    <property type="match status" value="1"/>
</dbReference>
<comment type="similarity">
    <text evidence="2">Belongs to the CPA3 antiporters (TC 2.A.63) subunit D family.</text>
</comment>
<gene>
    <name evidence="11" type="ORF">FJSC11DRAFT_2833</name>
</gene>
<keyword evidence="4 8" id="KW-0812">Transmembrane</keyword>
<feature type="transmembrane region" description="Helical" evidence="9">
    <location>
        <begin position="187"/>
        <end position="208"/>
    </location>
</feature>
<feature type="transmembrane region" description="Helical" evidence="9">
    <location>
        <begin position="29"/>
        <end position="47"/>
    </location>
</feature>
<feature type="transmembrane region" description="Helical" evidence="9">
    <location>
        <begin position="426"/>
        <end position="445"/>
    </location>
</feature>
<feature type="transmembrane region" description="Helical" evidence="9">
    <location>
        <begin position="220"/>
        <end position="240"/>
    </location>
</feature>
<feature type="transmembrane region" description="Helical" evidence="9">
    <location>
        <begin position="457"/>
        <end position="476"/>
    </location>
</feature>
<comment type="caution">
    <text evidence="11">The sequence shown here is derived from an EMBL/GenBank/DDBJ whole genome shotgun (WGS) entry which is preliminary data.</text>
</comment>
<protein>
    <submittedName>
        <fullName evidence="11">NADH/Ubiquinone/plastoquinone (Complex I)</fullName>
    </submittedName>
</protein>
<reference evidence="11 12" key="1">
    <citation type="submission" date="2011-09" db="EMBL/GenBank/DDBJ databases">
        <title>The draft genome of Fischerella sp. JSC-11.</title>
        <authorList>
            <consortium name="US DOE Joint Genome Institute (JGI-PGF)"/>
            <person name="Lucas S."/>
            <person name="Han J."/>
            <person name="Lapidus A."/>
            <person name="Cheng J.-F."/>
            <person name="Goodwin L."/>
            <person name="Pitluck S."/>
            <person name="Peters L."/>
            <person name="Land M.L."/>
            <person name="Hauser L."/>
            <person name="Sarkisova S."/>
            <person name="Bryant D.A."/>
            <person name="Brown I."/>
            <person name="Woyke T.J."/>
        </authorList>
    </citation>
    <scope>NUCLEOTIDE SEQUENCE [LARGE SCALE GENOMIC DNA]</scope>
    <source>
        <strain evidence="11 12">JSC-11</strain>
    </source>
</reference>
<proteinExistence type="inferred from homology"/>
<dbReference type="AlphaFoldDB" id="G6FVD6"/>
<organism evidence="11 12">
    <name type="scientific">Fischerella thermalis JSC-11</name>
    <dbReference type="NCBI Taxonomy" id="741277"/>
    <lineage>
        <taxon>Bacteria</taxon>
        <taxon>Bacillati</taxon>
        <taxon>Cyanobacteriota</taxon>
        <taxon>Cyanophyceae</taxon>
        <taxon>Nostocales</taxon>
        <taxon>Hapalosiphonaceae</taxon>
        <taxon>Fischerella</taxon>
    </lineage>
</organism>
<evidence type="ECO:0000313" key="12">
    <source>
        <dbReference type="Proteomes" id="UP000004344"/>
    </source>
</evidence>